<keyword evidence="3 8" id="KW-0444">Lipid biosynthesis</keyword>
<keyword evidence="8" id="KW-0520">NAD</keyword>
<organism evidence="9 10">
    <name type="scientific">Aquilutibacter rugosus</name>
    <dbReference type="NCBI Taxonomy" id="3115820"/>
    <lineage>
        <taxon>Bacteria</taxon>
        <taxon>Pseudomonadati</taxon>
        <taxon>Pseudomonadota</taxon>
        <taxon>Gammaproteobacteria</taxon>
        <taxon>Lysobacterales</taxon>
        <taxon>Lysobacteraceae</taxon>
        <taxon>Aquilutibacter</taxon>
    </lineage>
</organism>
<dbReference type="InterPro" id="IPR036291">
    <property type="entry name" value="NAD(P)-bd_dom_sf"/>
</dbReference>
<evidence type="ECO:0000256" key="1">
    <source>
        <dbReference type="ARBA" id="ARBA00005194"/>
    </source>
</evidence>
<evidence type="ECO:0000256" key="7">
    <source>
        <dbReference type="ARBA" id="ARBA00023160"/>
    </source>
</evidence>
<dbReference type="Proteomes" id="UP001356170">
    <property type="component" value="Unassembled WGS sequence"/>
</dbReference>
<dbReference type="Pfam" id="PF13561">
    <property type="entry name" value="adh_short_C2"/>
    <property type="match status" value="1"/>
</dbReference>
<gene>
    <name evidence="9" type="ORF">V3390_09745</name>
</gene>
<keyword evidence="5 8" id="KW-0560">Oxidoreductase</keyword>
<dbReference type="CDD" id="cd05372">
    <property type="entry name" value="ENR_SDR"/>
    <property type="match status" value="1"/>
</dbReference>
<dbReference type="EC" id="1.3.1.9" evidence="8"/>
<sequence length="265" mass="28417">MGFLQGKRALITGIASDRSIASGIAAAMHREGAELAFTYLTDKLKSRVEKAAAEFGSDIVLPLDVSSDEQIRECFEQLGQRWTDGFDILVHAIAYAPREAIEGEFLDGLTRENWGIAHDISAYSLAALAKEARPLMQGRQGAVLTLSYLGAQRALQNYNVMGVAKASLEATVRYLALDLGKEGIRVNAISAGPIRTLAASGIANFRKMLGHFEKYAPLHRAVTIDEVGNTAAFLCSDLASGITGEVTYVDSGYNILGMTGIGDDD</sequence>
<evidence type="ECO:0000256" key="5">
    <source>
        <dbReference type="ARBA" id="ARBA00023002"/>
    </source>
</evidence>
<dbReference type="Gene3D" id="3.40.50.720">
    <property type="entry name" value="NAD(P)-binding Rossmann-like Domain"/>
    <property type="match status" value="1"/>
</dbReference>
<evidence type="ECO:0000256" key="6">
    <source>
        <dbReference type="ARBA" id="ARBA00023098"/>
    </source>
</evidence>
<proteinExistence type="inferred from homology"/>
<dbReference type="Gene3D" id="1.10.8.400">
    <property type="entry name" value="Enoyl acyl carrier protein reductase"/>
    <property type="match status" value="1"/>
</dbReference>
<dbReference type="InterPro" id="IPR014358">
    <property type="entry name" value="Enoyl-ACP_Rdtase_NADH"/>
</dbReference>
<comment type="pathway">
    <text evidence="1">Lipid metabolism; fatty acid biosynthesis.</text>
</comment>
<keyword evidence="10" id="KW-1185">Reference proteome</keyword>
<evidence type="ECO:0000256" key="4">
    <source>
        <dbReference type="ARBA" id="ARBA00022832"/>
    </source>
</evidence>
<dbReference type="PANTHER" id="PTHR43159">
    <property type="entry name" value="ENOYL-[ACYL-CARRIER-PROTEIN] REDUCTASE"/>
    <property type="match status" value="1"/>
</dbReference>
<keyword evidence="6" id="KW-0443">Lipid metabolism</keyword>
<dbReference type="PANTHER" id="PTHR43159:SF2">
    <property type="entry name" value="ENOYL-[ACYL-CARRIER-PROTEIN] REDUCTASE [NADH], CHLOROPLASTIC"/>
    <property type="match status" value="1"/>
</dbReference>
<evidence type="ECO:0000313" key="10">
    <source>
        <dbReference type="Proteomes" id="UP001356170"/>
    </source>
</evidence>
<protein>
    <recommendedName>
        <fullName evidence="8">Enoyl-[acyl-carrier-protein] reductase [NADH]</fullName>
        <ecNumber evidence="8">1.3.1.9</ecNumber>
    </recommendedName>
</protein>
<comment type="similarity">
    <text evidence="2 8">Belongs to the short-chain dehydrogenases/reductases (SDR) family. FabI subfamily.</text>
</comment>
<dbReference type="PRINTS" id="PR00081">
    <property type="entry name" value="GDHRDH"/>
</dbReference>
<evidence type="ECO:0000313" key="9">
    <source>
        <dbReference type="EMBL" id="MEF2156500.1"/>
    </source>
</evidence>
<accession>A0ABU7V2C7</accession>
<comment type="catalytic activity">
    <reaction evidence="8">
        <text>a 2,3-saturated acyl-[ACP] + NAD(+) = a (2E)-enoyl-[ACP] + NADH + H(+)</text>
        <dbReference type="Rhea" id="RHEA:10240"/>
        <dbReference type="Rhea" id="RHEA-COMP:9925"/>
        <dbReference type="Rhea" id="RHEA-COMP:9926"/>
        <dbReference type="ChEBI" id="CHEBI:15378"/>
        <dbReference type="ChEBI" id="CHEBI:57540"/>
        <dbReference type="ChEBI" id="CHEBI:57945"/>
        <dbReference type="ChEBI" id="CHEBI:78784"/>
        <dbReference type="ChEBI" id="CHEBI:78785"/>
        <dbReference type="EC" id="1.3.1.9"/>
    </reaction>
</comment>
<dbReference type="InterPro" id="IPR002347">
    <property type="entry name" value="SDR_fam"/>
</dbReference>
<name>A0ABU7V2C7_9GAMM</name>
<dbReference type="EMBL" id="JAZHBO010000002">
    <property type="protein sequence ID" value="MEF2156500.1"/>
    <property type="molecule type" value="Genomic_DNA"/>
</dbReference>
<keyword evidence="4" id="KW-0276">Fatty acid metabolism</keyword>
<reference evidence="9 10" key="1">
    <citation type="submission" date="2024-01" db="EMBL/GenBank/DDBJ databases">
        <title>Novel species of the genus Luteimonas isolated from rivers.</title>
        <authorList>
            <person name="Lu H."/>
        </authorList>
    </citation>
    <scope>NUCLEOTIDE SEQUENCE [LARGE SCALE GENOMIC DNA]</scope>
    <source>
        <strain evidence="9 10">FXH3W</strain>
    </source>
</reference>
<dbReference type="SUPFAM" id="SSF51735">
    <property type="entry name" value="NAD(P)-binding Rossmann-fold domains"/>
    <property type="match status" value="1"/>
</dbReference>
<evidence type="ECO:0000256" key="2">
    <source>
        <dbReference type="ARBA" id="ARBA00009233"/>
    </source>
</evidence>
<evidence type="ECO:0000256" key="3">
    <source>
        <dbReference type="ARBA" id="ARBA00022516"/>
    </source>
</evidence>
<comment type="caution">
    <text evidence="9">The sequence shown here is derived from an EMBL/GenBank/DDBJ whole genome shotgun (WGS) entry which is preliminary data.</text>
</comment>
<dbReference type="PIRSF" id="PIRSF000094">
    <property type="entry name" value="Enoyl-ACP_rdct"/>
    <property type="match status" value="1"/>
</dbReference>
<dbReference type="RefSeq" id="WP_331704275.1">
    <property type="nucleotide sequence ID" value="NZ_JAZHBO010000002.1"/>
</dbReference>
<keyword evidence="7 8" id="KW-0275">Fatty acid biosynthesis</keyword>
<evidence type="ECO:0000256" key="8">
    <source>
        <dbReference type="PIRNR" id="PIRNR000094"/>
    </source>
</evidence>